<dbReference type="RefSeq" id="WP_103975690.1">
    <property type="nucleotide sequence ID" value="NZ_PGFZ01000018.1"/>
</dbReference>
<dbReference type="PANTHER" id="PTHR35149:SF1">
    <property type="entry name" value="DUF5655 DOMAIN-CONTAINING PROTEIN"/>
    <property type="match status" value="1"/>
</dbReference>
<dbReference type="Pfam" id="PF07510">
    <property type="entry name" value="GmrSD_C"/>
    <property type="match status" value="1"/>
</dbReference>
<dbReference type="InterPro" id="IPR004919">
    <property type="entry name" value="GmrSD_N"/>
</dbReference>
<dbReference type="Pfam" id="PF03235">
    <property type="entry name" value="GmrSD_N"/>
    <property type="match status" value="1"/>
</dbReference>
<dbReference type="PANTHER" id="PTHR35149">
    <property type="entry name" value="SLL5132 PROTEIN"/>
    <property type="match status" value="1"/>
</dbReference>
<evidence type="ECO:0000256" key="1">
    <source>
        <dbReference type="SAM" id="MobiDB-lite"/>
    </source>
</evidence>
<feature type="region of interest" description="Disordered" evidence="1">
    <location>
        <begin position="323"/>
        <end position="343"/>
    </location>
</feature>
<dbReference type="AlphaFoldDB" id="A0A2S5CGM1"/>
<dbReference type="InterPro" id="IPR011089">
    <property type="entry name" value="GmrSD_C"/>
</dbReference>
<dbReference type="Proteomes" id="UP000237423">
    <property type="component" value="Unassembled WGS sequence"/>
</dbReference>
<protein>
    <recommendedName>
        <fullName evidence="6">DUF262 domain-containing protein</fullName>
    </recommendedName>
</protein>
<dbReference type="EMBL" id="PGFZ01000018">
    <property type="protein sequence ID" value="POZ49960.1"/>
    <property type="molecule type" value="Genomic_DNA"/>
</dbReference>
<evidence type="ECO:0008006" key="6">
    <source>
        <dbReference type="Google" id="ProtNLM"/>
    </source>
</evidence>
<evidence type="ECO:0000313" key="5">
    <source>
        <dbReference type="Proteomes" id="UP000237423"/>
    </source>
</evidence>
<reference evidence="4 5" key="1">
    <citation type="submission" date="2017-11" db="EMBL/GenBank/DDBJ databases">
        <title>Draft Genome Sequence of Methylobacter psychrotolerans Sph1T, an Obligate Methanotroph from Low-Temperature Environments.</title>
        <authorList>
            <person name="Oshkin I.Y."/>
            <person name="Miroshnikov K."/>
            <person name="Belova S.E."/>
            <person name="Korzhenkov A."/>
            <person name="Toshchakov S.V."/>
            <person name="Dedysh S.N."/>
        </authorList>
    </citation>
    <scope>NUCLEOTIDE SEQUENCE [LARGE SCALE GENOMIC DNA]</scope>
    <source>
        <strain evidence="4 5">Sph1</strain>
    </source>
</reference>
<evidence type="ECO:0000313" key="4">
    <source>
        <dbReference type="EMBL" id="POZ49960.1"/>
    </source>
</evidence>
<feature type="domain" description="GmrSD restriction endonucleases N-terminal" evidence="2">
    <location>
        <begin position="23"/>
        <end position="256"/>
    </location>
</feature>
<comment type="caution">
    <text evidence="4">The sequence shown here is derived from an EMBL/GenBank/DDBJ whole genome shotgun (WGS) entry which is preliminary data.</text>
</comment>
<feature type="domain" description="GmrSD restriction endonucleases C-terminal" evidence="3">
    <location>
        <begin position="571"/>
        <end position="672"/>
    </location>
</feature>
<evidence type="ECO:0000259" key="3">
    <source>
        <dbReference type="Pfam" id="PF07510"/>
    </source>
</evidence>
<name>A0A2S5CGM1_9GAMM</name>
<evidence type="ECO:0000259" key="2">
    <source>
        <dbReference type="Pfam" id="PF03235"/>
    </source>
</evidence>
<proteinExistence type="predicted"/>
<gene>
    <name evidence="4" type="ORF">AADEFJLK_04240</name>
</gene>
<organism evidence="4 5">
    <name type="scientific">Methylovulum psychrotolerans</name>
    <dbReference type="NCBI Taxonomy" id="1704499"/>
    <lineage>
        <taxon>Bacteria</taxon>
        <taxon>Pseudomonadati</taxon>
        <taxon>Pseudomonadota</taxon>
        <taxon>Gammaproteobacteria</taxon>
        <taxon>Methylococcales</taxon>
        <taxon>Methylococcaceae</taxon>
        <taxon>Methylovulum</taxon>
    </lineage>
</organism>
<sequence>MTNNDNALSTKKYSAEMLTQGDYRINLPFLIPIYQRLYTWEHQHVERLLVDLWAAYRSDQPEYFIGAVVVSPANANPTNKYQALELIDGQQRMTTLWLIASVLVTYKALTADADSLQQWKKFMALGDDSSPMARLDFLGRENDKAAVSSFIKNWCCSCDGKSCDSDCNGWLKNEAMSVARSTISRFLTSEQYEKTDISESQNIADKIPGFSAYIWSKATFVITRLHSGTDKNRFFDTMNSRGIQLEKHEILKAKLLNGMDEPSRQRYAKAWDLCADINGYMPTECQEKFDYGRIVLDEYCINKSIEISRANKAQDDFTLEDILSKPESDPQPQPQHEEKKQTKAYRSVVSFPVFLLHVLRIFVCHQKPPAALKDISVDDKKLISQFEENLAFEDKPLCKKFIGCLLECRLLLDNFVIKGHVDEGSEFARWEIWSHLAGKKADTRDKRTGQTWDSITMLQTMMYFSQDTTRAPWLTDLLKGLREETETKGRWATAADGGWLLAQLQQQDKQYAEKRLSGNTLEKIVGAEGKGLSTKVPHYWFFKLEYCLWELWFNKNQTICACAKPQPLIEKKPSFRMRHVTSIEHVSPQSRNNGDITDLLLDRFGNLVLISVGANSSYSDKDPSVKAAEFTLKLDKGMVESLKLAHIFKNGSGNSLRWNDDDLKAHETEMLAVLKAFHPELEKNNTCDQEDNKG</sequence>
<accession>A0A2S5CGM1</accession>